<dbReference type="Proteomes" id="UP000799423">
    <property type="component" value="Unassembled WGS sequence"/>
</dbReference>
<evidence type="ECO:0000313" key="1">
    <source>
        <dbReference type="EMBL" id="KAF2846719.1"/>
    </source>
</evidence>
<gene>
    <name evidence="1" type="ORF">T440DRAFT_521507</name>
</gene>
<accession>A0A6A7AX68</accession>
<dbReference type="EMBL" id="MU006332">
    <property type="protein sequence ID" value="KAF2846719.1"/>
    <property type="molecule type" value="Genomic_DNA"/>
</dbReference>
<keyword evidence="2" id="KW-1185">Reference proteome</keyword>
<reference evidence="1" key="1">
    <citation type="submission" date="2020-01" db="EMBL/GenBank/DDBJ databases">
        <authorList>
            <consortium name="DOE Joint Genome Institute"/>
            <person name="Haridas S."/>
            <person name="Albert R."/>
            <person name="Binder M."/>
            <person name="Bloem J."/>
            <person name="Labutti K."/>
            <person name="Salamov A."/>
            <person name="Andreopoulos B."/>
            <person name="Baker S.E."/>
            <person name="Barry K."/>
            <person name="Bills G."/>
            <person name="Bluhm B.H."/>
            <person name="Cannon C."/>
            <person name="Castanera R."/>
            <person name="Culley D.E."/>
            <person name="Daum C."/>
            <person name="Ezra D."/>
            <person name="Gonzalez J.B."/>
            <person name="Henrissat B."/>
            <person name="Kuo A."/>
            <person name="Liang C."/>
            <person name="Lipzen A."/>
            <person name="Lutzoni F."/>
            <person name="Magnuson J."/>
            <person name="Mondo S."/>
            <person name="Nolan M."/>
            <person name="Ohm R."/>
            <person name="Pangilinan J."/>
            <person name="Park H.-J."/>
            <person name="Ramirez L."/>
            <person name="Alfaro M."/>
            <person name="Sun H."/>
            <person name="Tritt A."/>
            <person name="Yoshinaga Y."/>
            <person name="Zwiers L.-H."/>
            <person name="Turgeon B.G."/>
            <person name="Goodwin S.B."/>
            <person name="Spatafora J.W."/>
            <person name="Crous P.W."/>
            <person name="Grigoriev I.V."/>
        </authorList>
    </citation>
    <scope>NUCLEOTIDE SEQUENCE</scope>
    <source>
        <strain evidence="1">IPT5</strain>
    </source>
</reference>
<proteinExistence type="predicted"/>
<evidence type="ECO:0000313" key="2">
    <source>
        <dbReference type="Proteomes" id="UP000799423"/>
    </source>
</evidence>
<sequence length="126" mass="14634">MASDEQGSPAGEEAMKLSRFGPKFHGFLELPPGLRIEIWRLAVRFKLIRELWFDGFGFLPTYLEKNKDLELPFNLHHLETFDFESHDYETDLTRIPLAGEVLLVRYKLDRMLLCGSLKSMIIQYAG</sequence>
<protein>
    <submittedName>
        <fullName evidence="1">Uncharacterized protein</fullName>
    </submittedName>
</protein>
<organism evidence="1 2">
    <name type="scientific">Plenodomus tracheiphilus IPT5</name>
    <dbReference type="NCBI Taxonomy" id="1408161"/>
    <lineage>
        <taxon>Eukaryota</taxon>
        <taxon>Fungi</taxon>
        <taxon>Dikarya</taxon>
        <taxon>Ascomycota</taxon>
        <taxon>Pezizomycotina</taxon>
        <taxon>Dothideomycetes</taxon>
        <taxon>Pleosporomycetidae</taxon>
        <taxon>Pleosporales</taxon>
        <taxon>Pleosporineae</taxon>
        <taxon>Leptosphaeriaceae</taxon>
        <taxon>Plenodomus</taxon>
    </lineage>
</organism>
<name>A0A6A7AX68_9PLEO</name>
<dbReference type="AlphaFoldDB" id="A0A6A7AX68"/>
<dbReference type="OrthoDB" id="3792443at2759"/>